<accession>A0A061RCP0</accession>
<protein>
    <submittedName>
        <fullName evidence="1">Uncharacterized protein</fullName>
    </submittedName>
</protein>
<feature type="non-terminal residue" evidence="1">
    <location>
        <position position="1"/>
    </location>
</feature>
<name>A0A061RCP0_9CHLO</name>
<reference evidence="1" key="1">
    <citation type="submission" date="2014-05" db="EMBL/GenBank/DDBJ databases">
        <title>The transcriptome of the halophilic microalga Tetraselmis sp. GSL018 isolated from the Great Salt Lake, Utah.</title>
        <authorList>
            <person name="Jinkerson R.E."/>
            <person name="D'Adamo S."/>
            <person name="Posewitz M.C."/>
        </authorList>
    </citation>
    <scope>NUCLEOTIDE SEQUENCE</scope>
    <source>
        <strain evidence="1">GSL018</strain>
    </source>
</reference>
<organism evidence="1">
    <name type="scientific">Tetraselmis sp. GSL018</name>
    <dbReference type="NCBI Taxonomy" id="582737"/>
    <lineage>
        <taxon>Eukaryota</taxon>
        <taxon>Viridiplantae</taxon>
        <taxon>Chlorophyta</taxon>
        <taxon>core chlorophytes</taxon>
        <taxon>Chlorodendrophyceae</taxon>
        <taxon>Chlorodendrales</taxon>
        <taxon>Chlorodendraceae</taxon>
        <taxon>Tetraselmis</taxon>
    </lineage>
</organism>
<evidence type="ECO:0000313" key="1">
    <source>
        <dbReference type="EMBL" id="JAC68539.1"/>
    </source>
</evidence>
<dbReference type="EMBL" id="GBEZ01017834">
    <property type="protein sequence ID" value="JAC68539.1"/>
    <property type="molecule type" value="Transcribed_RNA"/>
</dbReference>
<dbReference type="AlphaFoldDB" id="A0A061RCP0"/>
<proteinExistence type="predicted"/>
<gene>
    <name evidence="1" type="ORF">TSPGSL018_8477</name>
</gene>
<sequence>NKAGKQGAQRPNAYLFQLPASTVEATSYCISKQFLMGFCLNSDSETSPTLGTAAELSPSSDSSCGGREAEAREEIRAIFARADVGGVARNTLRSSVFGCSPPVRTSDPVVRDSGFCASQASQRADFFFGLKPRASVPRTPAGMRRIEGFNIKTGPDDTCVH</sequence>